<evidence type="ECO:0008006" key="3">
    <source>
        <dbReference type="Google" id="ProtNLM"/>
    </source>
</evidence>
<protein>
    <recommendedName>
        <fullName evidence="3">Aminotransferase-like plant mobile domain-containing protein</fullName>
    </recommendedName>
</protein>
<comment type="caution">
    <text evidence="1">The sequence shown here is derived from an EMBL/GenBank/DDBJ whole genome shotgun (WGS) entry which is preliminary data.</text>
</comment>
<accession>A0A445EKK4</accession>
<dbReference type="AlphaFoldDB" id="A0A445EKK4"/>
<dbReference type="Proteomes" id="UP000289738">
    <property type="component" value="Chromosome A01"/>
</dbReference>
<dbReference type="EMBL" id="SDMP01000001">
    <property type="protein sequence ID" value="RYR75911.1"/>
    <property type="molecule type" value="Genomic_DNA"/>
</dbReference>
<keyword evidence="2" id="KW-1185">Reference proteome</keyword>
<evidence type="ECO:0000313" key="2">
    <source>
        <dbReference type="Proteomes" id="UP000289738"/>
    </source>
</evidence>
<proteinExistence type="predicted"/>
<name>A0A445EKK4_ARAHY</name>
<organism evidence="1 2">
    <name type="scientific">Arachis hypogaea</name>
    <name type="common">Peanut</name>
    <dbReference type="NCBI Taxonomy" id="3818"/>
    <lineage>
        <taxon>Eukaryota</taxon>
        <taxon>Viridiplantae</taxon>
        <taxon>Streptophyta</taxon>
        <taxon>Embryophyta</taxon>
        <taxon>Tracheophyta</taxon>
        <taxon>Spermatophyta</taxon>
        <taxon>Magnoliopsida</taxon>
        <taxon>eudicotyledons</taxon>
        <taxon>Gunneridae</taxon>
        <taxon>Pentapetalae</taxon>
        <taxon>rosids</taxon>
        <taxon>fabids</taxon>
        <taxon>Fabales</taxon>
        <taxon>Fabaceae</taxon>
        <taxon>Papilionoideae</taxon>
        <taxon>50 kb inversion clade</taxon>
        <taxon>dalbergioids sensu lato</taxon>
        <taxon>Dalbergieae</taxon>
        <taxon>Pterocarpus clade</taxon>
        <taxon>Arachis</taxon>
    </lineage>
</organism>
<evidence type="ECO:0000313" key="1">
    <source>
        <dbReference type="EMBL" id="RYR75911.1"/>
    </source>
</evidence>
<reference evidence="1 2" key="1">
    <citation type="submission" date="2019-01" db="EMBL/GenBank/DDBJ databases">
        <title>Sequencing of cultivated peanut Arachis hypogaea provides insights into genome evolution and oil improvement.</title>
        <authorList>
            <person name="Chen X."/>
        </authorList>
    </citation>
    <scope>NUCLEOTIDE SEQUENCE [LARGE SCALE GENOMIC DNA]</scope>
    <source>
        <strain evidence="2">cv. Fuhuasheng</strain>
        <tissue evidence="1">Leaves</tissue>
    </source>
</reference>
<gene>
    <name evidence="1" type="ORF">Ahy_A01g000511</name>
</gene>
<sequence length="110" mass="12926">MLCNNTTRFKTTEIEDNLDRIYRLDGVAHIVGSIHEEPHRCNTSMRRSHSLPQGAEEETVRRYARAYIIMLLSTQFFGDKSGTRMNIRWLSYVVRLENMDRYIWGSATLL</sequence>